<evidence type="ECO:0000313" key="2">
    <source>
        <dbReference type="EMBL" id="SDH25778.1"/>
    </source>
</evidence>
<proteinExistence type="predicted"/>
<reference evidence="2 3" key="1">
    <citation type="submission" date="2016-10" db="EMBL/GenBank/DDBJ databases">
        <authorList>
            <person name="de Groot N.N."/>
        </authorList>
    </citation>
    <scope>NUCLEOTIDE SEQUENCE [LARGE SCALE GENOMIC DNA]</scope>
    <source>
        <strain evidence="2 3">CGMCC 1.10228</strain>
    </source>
</reference>
<gene>
    <name evidence="2" type="ORF">SAMN04488136_11211</name>
</gene>
<dbReference type="STRING" id="861298.SAMN04488136_11211"/>
<feature type="transmembrane region" description="Helical" evidence="1">
    <location>
        <begin position="21"/>
        <end position="39"/>
    </location>
</feature>
<keyword evidence="1" id="KW-0472">Membrane</keyword>
<accession>A0A1G8AXW8</accession>
<evidence type="ECO:0000256" key="1">
    <source>
        <dbReference type="SAM" id="Phobius"/>
    </source>
</evidence>
<keyword evidence="3" id="KW-1185">Reference proteome</keyword>
<protein>
    <submittedName>
        <fullName evidence="2">Uncharacterized protein</fullName>
    </submittedName>
</protein>
<dbReference type="RefSeq" id="WP_281241229.1">
    <property type="nucleotide sequence ID" value="NZ_FNDD01000012.1"/>
</dbReference>
<dbReference type="Proteomes" id="UP000198854">
    <property type="component" value="Unassembled WGS sequence"/>
</dbReference>
<keyword evidence="1" id="KW-1133">Transmembrane helix</keyword>
<evidence type="ECO:0000313" key="3">
    <source>
        <dbReference type="Proteomes" id="UP000198854"/>
    </source>
</evidence>
<dbReference type="EMBL" id="FNDD01000012">
    <property type="protein sequence ID" value="SDH25778.1"/>
    <property type="molecule type" value="Genomic_DNA"/>
</dbReference>
<sequence>MGCCDKGGDCCGSKPKTSKRIPWFALVVGVLVVLVALNWQ</sequence>
<name>A0A1G8AXW8_9VIBR</name>
<dbReference type="AlphaFoldDB" id="A0A1G8AXW8"/>
<keyword evidence="1" id="KW-0812">Transmembrane</keyword>
<organism evidence="2 3">
    <name type="scientific">Vibrio xiamenensis</name>
    <dbReference type="NCBI Taxonomy" id="861298"/>
    <lineage>
        <taxon>Bacteria</taxon>
        <taxon>Pseudomonadati</taxon>
        <taxon>Pseudomonadota</taxon>
        <taxon>Gammaproteobacteria</taxon>
        <taxon>Vibrionales</taxon>
        <taxon>Vibrionaceae</taxon>
        <taxon>Vibrio</taxon>
    </lineage>
</organism>